<keyword evidence="1" id="KW-1133">Transmembrane helix</keyword>
<name>A0A495IU50_9SPHI</name>
<organism evidence="2 3">
    <name type="scientific">Mucilaginibacter gracilis</name>
    <dbReference type="NCBI Taxonomy" id="423350"/>
    <lineage>
        <taxon>Bacteria</taxon>
        <taxon>Pseudomonadati</taxon>
        <taxon>Bacteroidota</taxon>
        <taxon>Sphingobacteriia</taxon>
        <taxon>Sphingobacteriales</taxon>
        <taxon>Sphingobacteriaceae</taxon>
        <taxon>Mucilaginibacter</taxon>
    </lineage>
</organism>
<gene>
    <name evidence="2" type="ORF">BDD43_0155</name>
</gene>
<comment type="caution">
    <text evidence="2">The sequence shown here is derived from an EMBL/GenBank/DDBJ whole genome shotgun (WGS) entry which is preliminary data.</text>
</comment>
<evidence type="ECO:0000313" key="3">
    <source>
        <dbReference type="Proteomes" id="UP000268007"/>
    </source>
</evidence>
<feature type="transmembrane region" description="Helical" evidence="1">
    <location>
        <begin position="50"/>
        <end position="71"/>
    </location>
</feature>
<accession>A0A495IU50</accession>
<dbReference type="OrthoDB" id="1273979at2"/>
<dbReference type="RefSeq" id="WP_121195714.1">
    <property type="nucleotide sequence ID" value="NZ_RBKU01000001.1"/>
</dbReference>
<keyword evidence="3" id="KW-1185">Reference proteome</keyword>
<feature type="transmembrane region" description="Helical" evidence="1">
    <location>
        <begin position="24"/>
        <end position="44"/>
    </location>
</feature>
<proteinExistence type="predicted"/>
<keyword evidence="1" id="KW-0472">Membrane</keyword>
<reference evidence="2 3" key="1">
    <citation type="submission" date="2018-10" db="EMBL/GenBank/DDBJ databases">
        <title>Genomic Encyclopedia of Archaeal and Bacterial Type Strains, Phase II (KMG-II): from individual species to whole genera.</title>
        <authorList>
            <person name="Goeker M."/>
        </authorList>
    </citation>
    <scope>NUCLEOTIDE SEQUENCE [LARGE SCALE GENOMIC DNA]</scope>
    <source>
        <strain evidence="2 3">DSM 18602</strain>
    </source>
</reference>
<keyword evidence="1" id="KW-0812">Transmembrane</keyword>
<sequence>MSSVYEINKGINKPLMFKGLKAQYIGYLGGGLLCLLILYAVLYISGLNNYICLVIIGGLGTGLMMSIFRFSHKYGQYGLLKKSAKRSIPTYLKFRTRKSFINLKKGN</sequence>
<evidence type="ECO:0000313" key="2">
    <source>
        <dbReference type="EMBL" id="RKR80063.1"/>
    </source>
</evidence>
<evidence type="ECO:0000256" key="1">
    <source>
        <dbReference type="SAM" id="Phobius"/>
    </source>
</evidence>
<dbReference type="Proteomes" id="UP000268007">
    <property type="component" value="Unassembled WGS sequence"/>
</dbReference>
<dbReference type="Pfam" id="PF13571">
    <property type="entry name" value="DUF4133"/>
    <property type="match status" value="1"/>
</dbReference>
<dbReference type="EMBL" id="RBKU01000001">
    <property type="protein sequence ID" value="RKR80063.1"/>
    <property type="molecule type" value="Genomic_DNA"/>
</dbReference>
<dbReference type="AlphaFoldDB" id="A0A495IU50"/>
<dbReference type="InterPro" id="IPR025407">
    <property type="entry name" value="DUF4133"/>
</dbReference>
<protein>
    <submittedName>
        <fullName evidence="2">Uncharacterized protein DUF4133</fullName>
    </submittedName>
</protein>